<evidence type="ECO:0000313" key="3">
    <source>
        <dbReference type="Proteomes" id="UP000325785"/>
    </source>
</evidence>
<dbReference type="SMART" id="SM00065">
    <property type="entry name" value="GAF"/>
    <property type="match status" value="1"/>
</dbReference>
<evidence type="ECO:0000313" key="2">
    <source>
        <dbReference type="EMBL" id="QEW29243.1"/>
    </source>
</evidence>
<dbReference type="SUPFAM" id="SSF55781">
    <property type="entry name" value="GAF domain-like"/>
    <property type="match status" value="1"/>
</dbReference>
<reference evidence="2 3" key="1">
    <citation type="submission" date="2018-08" db="EMBL/GenBank/DDBJ databases">
        <title>Genetic Globetrotter - A new plasmid hitch-hiking vast phylogenetic and geographic distances.</title>
        <authorList>
            <person name="Vollmers J."/>
            <person name="Petersen J."/>
        </authorList>
    </citation>
    <scope>NUCLEOTIDE SEQUENCE [LARGE SCALE GENOMIC DNA]</scope>
    <source>
        <strain evidence="2 3">DSM 26383</strain>
    </source>
</reference>
<dbReference type="KEGG" id="rid:RIdsm_05086"/>
<organism evidence="2 3">
    <name type="scientific">Roseovarius indicus</name>
    <dbReference type="NCBI Taxonomy" id="540747"/>
    <lineage>
        <taxon>Bacteria</taxon>
        <taxon>Pseudomonadati</taxon>
        <taxon>Pseudomonadota</taxon>
        <taxon>Alphaproteobacteria</taxon>
        <taxon>Rhodobacterales</taxon>
        <taxon>Roseobacteraceae</taxon>
        <taxon>Roseovarius</taxon>
    </lineage>
</organism>
<dbReference type="PANTHER" id="PTHR43102:SF2">
    <property type="entry name" value="GAF DOMAIN-CONTAINING PROTEIN"/>
    <property type="match status" value="1"/>
</dbReference>
<sequence length="187" mass="21010">MAGNRMAERATRERIGERPFRDFAETLHALELVDSPPEEVFDKFTRLVARVMAVPVSLVSIIDEGHDRQFFKSALGLRGDPAARRETPLSHSICRLVTRDNRPLVVDHAPGDPRVCDIPARPVPGLRAYLGVPIHGPGARPVGALCAIDTVRRSWREEDVDVMMDIGACVSDLIRLRAMIERRFRQR</sequence>
<gene>
    <name evidence="2" type="ORF">RIdsm_05086</name>
</gene>
<dbReference type="Proteomes" id="UP000325785">
    <property type="component" value="Chromosome"/>
</dbReference>
<dbReference type="Pfam" id="PF01590">
    <property type="entry name" value="GAF"/>
    <property type="match status" value="1"/>
</dbReference>
<protein>
    <submittedName>
        <fullName evidence="2">Putative periplasmic ligand-binding sensor domain protein</fullName>
    </submittedName>
</protein>
<feature type="domain" description="GAF" evidence="1">
    <location>
        <begin position="36"/>
        <end position="184"/>
    </location>
</feature>
<dbReference type="InterPro" id="IPR003018">
    <property type="entry name" value="GAF"/>
</dbReference>
<accession>A0A5P3AKH6</accession>
<dbReference type="Gene3D" id="3.30.450.40">
    <property type="match status" value="1"/>
</dbReference>
<dbReference type="InterPro" id="IPR029016">
    <property type="entry name" value="GAF-like_dom_sf"/>
</dbReference>
<name>A0A5P3AKH6_9RHOB</name>
<proteinExistence type="predicted"/>
<dbReference type="PANTHER" id="PTHR43102">
    <property type="entry name" value="SLR1143 PROTEIN"/>
    <property type="match status" value="1"/>
</dbReference>
<evidence type="ECO:0000259" key="1">
    <source>
        <dbReference type="SMART" id="SM00065"/>
    </source>
</evidence>
<dbReference type="AlphaFoldDB" id="A0A5P3AKH6"/>
<dbReference type="RefSeq" id="WP_057812335.1">
    <property type="nucleotide sequence ID" value="NZ_CP031598.1"/>
</dbReference>
<dbReference type="EMBL" id="CP031598">
    <property type="protein sequence ID" value="QEW29243.1"/>
    <property type="molecule type" value="Genomic_DNA"/>
</dbReference>